<evidence type="ECO:0000256" key="1">
    <source>
        <dbReference type="SAM" id="MobiDB-lite"/>
    </source>
</evidence>
<protein>
    <submittedName>
        <fullName evidence="2">Uncharacterized protein</fullName>
    </submittedName>
</protein>
<sequence length="179" mass="20318">MLEEEEILWQVKGRALVDFDPLPNIDSKALEIPFSKEKVLVASSSLSRNKAPNPDGFSIAFWQFYWNVVKRESQGRKPNSFLFPVSSTPGNLPVTVFHSGHLPHLPILSDRRQKPLTAGEIFRRTSGDVFFQHRPHQEERLEEISNFLKSIGARKPSTRRPRALLRPATESHAPAREGA</sequence>
<name>A0A438KPT7_VITVI</name>
<feature type="region of interest" description="Disordered" evidence="1">
    <location>
        <begin position="152"/>
        <end position="179"/>
    </location>
</feature>
<accession>A0A438KPT7</accession>
<gene>
    <name evidence="2" type="ORF">CK203_000254</name>
</gene>
<reference evidence="2 3" key="1">
    <citation type="journal article" date="2018" name="PLoS Genet.">
        <title>Population sequencing reveals clonal diversity and ancestral inbreeding in the grapevine cultivar Chardonnay.</title>
        <authorList>
            <person name="Roach M.J."/>
            <person name="Johnson D.L."/>
            <person name="Bohlmann J."/>
            <person name="van Vuuren H.J."/>
            <person name="Jones S.J."/>
            <person name="Pretorius I.S."/>
            <person name="Schmidt S.A."/>
            <person name="Borneman A.R."/>
        </authorList>
    </citation>
    <scope>NUCLEOTIDE SEQUENCE [LARGE SCALE GENOMIC DNA]</scope>
    <source>
        <strain evidence="3">cv. Chardonnay</strain>
        <tissue evidence="2">Leaf</tissue>
    </source>
</reference>
<organism evidence="2 3">
    <name type="scientific">Vitis vinifera</name>
    <name type="common">Grape</name>
    <dbReference type="NCBI Taxonomy" id="29760"/>
    <lineage>
        <taxon>Eukaryota</taxon>
        <taxon>Viridiplantae</taxon>
        <taxon>Streptophyta</taxon>
        <taxon>Embryophyta</taxon>
        <taxon>Tracheophyta</taxon>
        <taxon>Spermatophyta</taxon>
        <taxon>Magnoliopsida</taxon>
        <taxon>eudicotyledons</taxon>
        <taxon>Gunneridae</taxon>
        <taxon>Pentapetalae</taxon>
        <taxon>rosids</taxon>
        <taxon>Vitales</taxon>
        <taxon>Vitaceae</taxon>
        <taxon>Viteae</taxon>
        <taxon>Vitis</taxon>
    </lineage>
</organism>
<dbReference type="AlphaFoldDB" id="A0A438KPT7"/>
<dbReference type="EMBL" id="QGNW01000001">
    <property type="protein sequence ID" value="RVX23217.1"/>
    <property type="molecule type" value="Genomic_DNA"/>
</dbReference>
<comment type="caution">
    <text evidence="2">The sequence shown here is derived from an EMBL/GenBank/DDBJ whole genome shotgun (WGS) entry which is preliminary data.</text>
</comment>
<evidence type="ECO:0000313" key="2">
    <source>
        <dbReference type="EMBL" id="RVX23217.1"/>
    </source>
</evidence>
<evidence type="ECO:0000313" key="3">
    <source>
        <dbReference type="Proteomes" id="UP000288805"/>
    </source>
</evidence>
<proteinExistence type="predicted"/>
<dbReference type="Proteomes" id="UP000288805">
    <property type="component" value="Unassembled WGS sequence"/>
</dbReference>